<dbReference type="PANTHER" id="PTHR24320">
    <property type="entry name" value="RETINOL DEHYDROGENASE"/>
    <property type="match status" value="1"/>
</dbReference>
<sequence>MMKNILITGSTDGIGKLVAIKLAKDGHSIYVHGRNEEKVDTAISEIRSKSGNDKVHGFVADLSDLDAVKKMAQQVRDQVSQIDVLINNAGVFKTLNFYTKDGLDLRFVVNYLAPFLLTKELLPLVKKENEARIINLSSAAQANISYEAMIGKEKISFNESYAQSKLALTMWSFHLAKELEGIAIIAVNPGSLLNTKMANAAYGQYWSPANKGADVLYDLAVSEDHKGISGKYFDNDKGEYANAHPHAYDELEINKLIDFTNKLID</sequence>
<evidence type="ECO:0000256" key="1">
    <source>
        <dbReference type="ARBA" id="ARBA00006484"/>
    </source>
</evidence>
<evidence type="ECO:0000256" key="3">
    <source>
        <dbReference type="RuleBase" id="RU000363"/>
    </source>
</evidence>
<dbReference type="OrthoDB" id="597510at2"/>
<dbReference type="PANTHER" id="PTHR24320:SF148">
    <property type="entry name" value="NAD(P)-BINDING ROSSMANN-FOLD SUPERFAMILY PROTEIN"/>
    <property type="match status" value="1"/>
</dbReference>
<dbReference type="AlphaFoldDB" id="A0A1Y1CQC5"/>
<dbReference type="PRINTS" id="PR00081">
    <property type="entry name" value="GDHRDH"/>
</dbReference>
<reference evidence="4 5" key="1">
    <citation type="journal article" date="2018" name="Mar. Genomics">
        <title>Complete genome sequence of Marinifilaceae bacterium strain SPP2, isolated from the Antarctic marine sediment.</title>
        <authorList>
            <person name="Watanabe M."/>
            <person name="Kojima H."/>
            <person name="Fukui M."/>
        </authorList>
    </citation>
    <scope>NUCLEOTIDE SEQUENCE [LARGE SCALE GENOMIC DNA]</scope>
    <source>
        <strain evidence="4 5">SPP2</strain>
    </source>
</reference>
<dbReference type="PROSITE" id="PS00061">
    <property type="entry name" value="ADH_SHORT"/>
    <property type="match status" value="1"/>
</dbReference>
<evidence type="ECO:0000313" key="4">
    <source>
        <dbReference type="EMBL" id="BAX82480.1"/>
    </source>
</evidence>
<dbReference type="InterPro" id="IPR036291">
    <property type="entry name" value="NAD(P)-bd_dom_sf"/>
</dbReference>
<gene>
    <name evidence="4" type="ORF">ALGA_4189</name>
</gene>
<evidence type="ECO:0000313" key="5">
    <source>
        <dbReference type="Proteomes" id="UP000218267"/>
    </source>
</evidence>
<reference evidence="5" key="2">
    <citation type="journal article" date="2020" name="Antonie Van Leeuwenhoek">
        <title>Labilibaculum antarcticum sp. nov., a novel facultative anaerobic, psychrotorelant bacterium isolated from marine sediment of Antarctica.</title>
        <authorList>
            <person name="Watanabe M."/>
            <person name="Kojima H."/>
            <person name="Fukui M."/>
        </authorList>
    </citation>
    <scope>NUCLEOTIDE SEQUENCE [LARGE SCALE GENOMIC DNA]</scope>
    <source>
        <strain evidence="5">SPP2</strain>
    </source>
</reference>
<comment type="similarity">
    <text evidence="1 3">Belongs to the short-chain dehydrogenases/reductases (SDR) family.</text>
</comment>
<name>A0A1Y1CQC5_9BACT</name>
<dbReference type="GO" id="GO:0016491">
    <property type="term" value="F:oxidoreductase activity"/>
    <property type="evidence" value="ECO:0007669"/>
    <property type="project" value="UniProtKB-KW"/>
</dbReference>
<dbReference type="InterPro" id="IPR002347">
    <property type="entry name" value="SDR_fam"/>
</dbReference>
<dbReference type="Pfam" id="PF00106">
    <property type="entry name" value="adh_short"/>
    <property type="match status" value="1"/>
</dbReference>
<keyword evidence="5" id="KW-1185">Reference proteome</keyword>
<evidence type="ECO:0000256" key="2">
    <source>
        <dbReference type="ARBA" id="ARBA00023002"/>
    </source>
</evidence>
<dbReference type="InterPro" id="IPR020904">
    <property type="entry name" value="Sc_DH/Rdtase_CS"/>
</dbReference>
<dbReference type="PRINTS" id="PR00080">
    <property type="entry name" value="SDRFAMILY"/>
</dbReference>
<dbReference type="SUPFAM" id="SSF51735">
    <property type="entry name" value="NAD(P)-binding Rossmann-fold domains"/>
    <property type="match status" value="1"/>
</dbReference>
<accession>A0A1Y1CQC5</accession>
<dbReference type="EMBL" id="AP018042">
    <property type="protein sequence ID" value="BAX82480.1"/>
    <property type="molecule type" value="Genomic_DNA"/>
</dbReference>
<proteinExistence type="inferred from homology"/>
<dbReference type="Gene3D" id="3.40.50.720">
    <property type="entry name" value="NAD(P)-binding Rossmann-like Domain"/>
    <property type="match status" value="1"/>
</dbReference>
<organism evidence="4 5">
    <name type="scientific">Labilibaculum antarcticum</name>
    <dbReference type="NCBI Taxonomy" id="1717717"/>
    <lineage>
        <taxon>Bacteria</taxon>
        <taxon>Pseudomonadati</taxon>
        <taxon>Bacteroidota</taxon>
        <taxon>Bacteroidia</taxon>
        <taxon>Marinilabiliales</taxon>
        <taxon>Marinifilaceae</taxon>
        <taxon>Labilibaculum</taxon>
    </lineage>
</organism>
<keyword evidence="2" id="KW-0560">Oxidoreductase</keyword>
<dbReference type="KEGG" id="mbas:ALGA_4189"/>
<protein>
    <submittedName>
        <fullName evidence="4">Short-chain dehydrogenase</fullName>
    </submittedName>
</protein>
<dbReference type="Proteomes" id="UP000218267">
    <property type="component" value="Chromosome"/>
</dbReference>